<feature type="region of interest" description="Disordered" evidence="1">
    <location>
        <begin position="59"/>
        <end position="137"/>
    </location>
</feature>
<evidence type="ECO:0000256" key="1">
    <source>
        <dbReference type="SAM" id="MobiDB-lite"/>
    </source>
</evidence>
<keyword evidence="2" id="KW-1185">Reference proteome</keyword>
<proteinExistence type="predicted"/>
<dbReference type="Proteomes" id="UP000087171">
    <property type="component" value="Unplaced"/>
</dbReference>
<dbReference type="RefSeq" id="XP_012567298.1">
    <property type="nucleotide sequence ID" value="XM_012711844.2"/>
</dbReference>
<dbReference type="PANTHER" id="PTHR35099:SF10">
    <property type="entry name" value="BZIP DOMAIN-CONTAINING PROTEIN"/>
    <property type="match status" value="1"/>
</dbReference>
<feature type="compositionally biased region" description="Low complexity" evidence="1">
    <location>
        <begin position="85"/>
        <end position="99"/>
    </location>
</feature>
<accession>A0A1S3DVP6</accession>
<evidence type="ECO:0000313" key="3">
    <source>
        <dbReference type="RefSeq" id="XP_012567298.1"/>
    </source>
</evidence>
<dbReference type="STRING" id="3827.A0A1S3DVP6"/>
<dbReference type="GeneID" id="101488406"/>
<organism evidence="2 3">
    <name type="scientific">Cicer arietinum</name>
    <name type="common">Chickpea</name>
    <name type="synonym">Garbanzo</name>
    <dbReference type="NCBI Taxonomy" id="3827"/>
    <lineage>
        <taxon>Eukaryota</taxon>
        <taxon>Viridiplantae</taxon>
        <taxon>Streptophyta</taxon>
        <taxon>Embryophyta</taxon>
        <taxon>Tracheophyta</taxon>
        <taxon>Spermatophyta</taxon>
        <taxon>Magnoliopsida</taxon>
        <taxon>eudicotyledons</taxon>
        <taxon>Gunneridae</taxon>
        <taxon>Pentapetalae</taxon>
        <taxon>rosids</taxon>
        <taxon>fabids</taxon>
        <taxon>Fabales</taxon>
        <taxon>Fabaceae</taxon>
        <taxon>Papilionoideae</taxon>
        <taxon>50 kb inversion clade</taxon>
        <taxon>NPAAA clade</taxon>
        <taxon>Hologalegina</taxon>
        <taxon>IRL clade</taxon>
        <taxon>Cicereae</taxon>
        <taxon>Cicer</taxon>
    </lineage>
</organism>
<gene>
    <name evidence="3" type="primary">LOC101488406</name>
</gene>
<feature type="compositionally biased region" description="Polar residues" evidence="1">
    <location>
        <begin position="62"/>
        <end position="83"/>
    </location>
</feature>
<evidence type="ECO:0000313" key="2">
    <source>
        <dbReference type="Proteomes" id="UP000087171"/>
    </source>
</evidence>
<sequence length="273" mass="30082">MCDVDNDNWVETAMADNAIVASFLLTLNKPYSSSSYSSLCSSSLSPPFNLHWTVRQRRTKWHTSAANNKKTEPTRASPTTPLSWSAATTASGATATTAADGHEESSRFTKPVHTSRSKVDDQSEATANKKSRKKRSLPELLEEEKLLLTEKGDLKDKLASMHLTVEQQRAKNESLKKMKQLDLVSQKTAKTSRTSLASEKAILNTPQHLDTDCSSSKLVQPQTVHEKESLFITANASSSLQGESSNQKPSFLLPDLNLPVEEEFNSDMVPEIS</sequence>
<protein>
    <submittedName>
        <fullName evidence="3">Uncharacterized protein LOC101488406 isoform X1</fullName>
    </submittedName>
</protein>
<dbReference type="PANTHER" id="PTHR35099">
    <property type="entry name" value="OS02G0182700 PROTEIN"/>
    <property type="match status" value="1"/>
</dbReference>
<dbReference type="AlphaFoldDB" id="A0A1S3DVP6"/>
<name>A0A1S3DVP6_CICAR</name>
<reference evidence="3" key="1">
    <citation type="submission" date="2025-08" db="UniProtKB">
        <authorList>
            <consortium name="RefSeq"/>
        </authorList>
    </citation>
    <scope>IDENTIFICATION</scope>
    <source>
        <tissue evidence="3">Etiolated seedlings</tissue>
    </source>
</reference>
<dbReference type="OrthoDB" id="1434219at2759"/>